<evidence type="ECO:0000313" key="6">
    <source>
        <dbReference type="EMBL" id="EJW95233.1"/>
    </source>
</evidence>
<dbReference type="PRINTS" id="PR00502">
    <property type="entry name" value="NUDIXFAMILY"/>
</dbReference>
<comment type="cofactor">
    <cofactor evidence="1">
        <name>Mg(2+)</name>
        <dbReference type="ChEBI" id="CHEBI:18420"/>
    </cofactor>
</comment>
<dbReference type="Pfam" id="PF00293">
    <property type="entry name" value="NUDIX"/>
    <property type="match status" value="1"/>
</dbReference>
<dbReference type="InterPro" id="IPR050241">
    <property type="entry name" value="NAD-cap_RNA_hydrolase_NudC"/>
</dbReference>
<evidence type="ECO:0000256" key="2">
    <source>
        <dbReference type="ARBA" id="ARBA00022723"/>
    </source>
</evidence>
<dbReference type="GO" id="GO:0005829">
    <property type="term" value="C:cytosol"/>
    <property type="evidence" value="ECO:0007669"/>
    <property type="project" value="TreeGrafter"/>
</dbReference>
<evidence type="ECO:0000256" key="4">
    <source>
        <dbReference type="ARBA" id="ARBA00022842"/>
    </source>
</evidence>
<dbReference type="PANTHER" id="PTHR42904">
    <property type="entry name" value="NUDIX HYDROLASE, NUDC SUBFAMILY"/>
    <property type="match status" value="1"/>
</dbReference>
<evidence type="ECO:0000259" key="5">
    <source>
        <dbReference type="PROSITE" id="PS51462"/>
    </source>
</evidence>
<dbReference type="Gene3D" id="6.20.50.180">
    <property type="match status" value="1"/>
</dbReference>
<keyword evidence="2" id="KW-0479">Metal-binding</keyword>
<dbReference type="PROSITE" id="PS00893">
    <property type="entry name" value="NUDIX_BOX"/>
    <property type="match status" value="1"/>
</dbReference>
<evidence type="ECO:0000256" key="1">
    <source>
        <dbReference type="ARBA" id="ARBA00001946"/>
    </source>
</evidence>
<dbReference type="InterPro" id="IPR020084">
    <property type="entry name" value="NUDIX_hydrolase_CS"/>
</dbReference>
<dbReference type="InterPro" id="IPR015797">
    <property type="entry name" value="NUDIX_hydrolase-like_dom_sf"/>
</dbReference>
<reference evidence="6" key="1">
    <citation type="journal article" date="2012" name="PLoS ONE">
        <title>Gene sets for utilization of primary and secondary nutrition supplies in the distal gut of endangered iberian lynx.</title>
        <authorList>
            <person name="Alcaide M."/>
            <person name="Messina E."/>
            <person name="Richter M."/>
            <person name="Bargiela R."/>
            <person name="Peplies J."/>
            <person name="Huws S.A."/>
            <person name="Newbold C.J."/>
            <person name="Golyshin P.N."/>
            <person name="Simon M.A."/>
            <person name="Lopez G."/>
            <person name="Yakimov M.M."/>
            <person name="Ferrer M."/>
        </authorList>
    </citation>
    <scope>NUCLEOTIDE SEQUENCE</scope>
</reference>
<dbReference type="AlphaFoldDB" id="J9FLD0"/>
<dbReference type="GO" id="GO:0019677">
    <property type="term" value="P:NAD+ catabolic process"/>
    <property type="evidence" value="ECO:0007669"/>
    <property type="project" value="TreeGrafter"/>
</dbReference>
<name>J9FLD0_9ZZZZ</name>
<dbReference type="CDD" id="cd04681">
    <property type="entry name" value="NUDIX_Hydrolase"/>
    <property type="match status" value="1"/>
</dbReference>
<keyword evidence="3" id="KW-0378">Hydrolase</keyword>
<dbReference type="GO" id="GO:0006742">
    <property type="term" value="P:NADP+ catabolic process"/>
    <property type="evidence" value="ECO:0007669"/>
    <property type="project" value="TreeGrafter"/>
</dbReference>
<dbReference type="GO" id="GO:0046872">
    <property type="term" value="F:metal ion binding"/>
    <property type="evidence" value="ECO:0007669"/>
    <property type="project" value="UniProtKB-KW"/>
</dbReference>
<feature type="domain" description="Nudix hydrolase" evidence="5">
    <location>
        <begin position="39"/>
        <end position="174"/>
    </location>
</feature>
<comment type="caution">
    <text evidence="6">The sequence shown here is derived from an EMBL/GenBank/DDBJ whole genome shotgun (WGS) entry which is preliminary data.</text>
</comment>
<gene>
    <name evidence="6" type="ORF">EVA_16663</name>
</gene>
<evidence type="ECO:0000256" key="3">
    <source>
        <dbReference type="ARBA" id="ARBA00022801"/>
    </source>
</evidence>
<sequence>MQHPLASFTHCPRCGADHFQAHDERSKHCENCGFTYYYNASASTVAVILNANHELLVGRRAFPPAADTLDLPGGFVNPGETIEAGLLREIKEETGCDAEIVRYLFSYPNTYSFSDFNVHTADSFFLCRLKKNAHLQAADDASDLMWMSFDELHPEDFGLTSIRKGVERILEEGL</sequence>
<organism evidence="6">
    <name type="scientific">gut metagenome</name>
    <dbReference type="NCBI Taxonomy" id="749906"/>
    <lineage>
        <taxon>unclassified sequences</taxon>
        <taxon>metagenomes</taxon>
        <taxon>organismal metagenomes</taxon>
    </lineage>
</organism>
<dbReference type="InterPro" id="IPR015376">
    <property type="entry name" value="Znr_NADH_PPase"/>
</dbReference>
<dbReference type="GO" id="GO:0035529">
    <property type="term" value="F:NADH pyrophosphatase activity"/>
    <property type="evidence" value="ECO:0007669"/>
    <property type="project" value="TreeGrafter"/>
</dbReference>
<dbReference type="PROSITE" id="PS51462">
    <property type="entry name" value="NUDIX"/>
    <property type="match status" value="1"/>
</dbReference>
<dbReference type="PANTHER" id="PTHR42904:SF12">
    <property type="entry name" value="ADP-RIBOSE PYROPHOSPHATASE-RELATED"/>
    <property type="match status" value="1"/>
</dbReference>
<keyword evidence="4" id="KW-0460">Magnesium</keyword>
<dbReference type="InterPro" id="IPR020476">
    <property type="entry name" value="Nudix_hydrolase"/>
</dbReference>
<dbReference type="SUPFAM" id="SSF55811">
    <property type="entry name" value="Nudix"/>
    <property type="match status" value="1"/>
</dbReference>
<accession>J9FLD0</accession>
<proteinExistence type="predicted"/>
<dbReference type="InterPro" id="IPR000086">
    <property type="entry name" value="NUDIX_hydrolase_dom"/>
</dbReference>
<protein>
    <submittedName>
        <fullName evidence="6">MutT/NUDIX family protein</fullName>
    </submittedName>
</protein>
<dbReference type="Gene3D" id="3.90.79.10">
    <property type="entry name" value="Nucleoside Triphosphate Pyrophosphohydrolase"/>
    <property type="match status" value="1"/>
</dbReference>
<dbReference type="EMBL" id="AMCI01005923">
    <property type="protein sequence ID" value="EJW95233.1"/>
    <property type="molecule type" value="Genomic_DNA"/>
</dbReference>
<dbReference type="Pfam" id="PF09297">
    <property type="entry name" value="Zn_ribbon_NUD"/>
    <property type="match status" value="1"/>
</dbReference>